<dbReference type="InterPro" id="IPR007396">
    <property type="entry name" value="TR_PAI2-type"/>
</dbReference>
<dbReference type="PANTHER" id="PTHR35802:SF1">
    <property type="entry name" value="PROTEASE SYNTHASE AND SPORULATION PROTEIN PAI 2"/>
    <property type="match status" value="1"/>
</dbReference>
<dbReference type="AlphaFoldDB" id="A0A7Y2K0K9"/>
<sequence>MYLPPRHRQPDPQAMQALIAGHALGMLVTHDGELPDADHLPFEFVESEPQGVLRAHVARANPVWRRAGQPVLVVFRGPASYIPPDQNEKAATGGRVVPTWDYHVVHVHGRLRAVGDPAWLLGLLHSQTGHHEATQAQPWSVADAPPAYIDGMLKAIVGIEIVIERIEGKWKGSPQA</sequence>
<evidence type="ECO:0000313" key="2">
    <source>
        <dbReference type="Proteomes" id="UP000533905"/>
    </source>
</evidence>
<reference evidence="1 2" key="1">
    <citation type="submission" date="2020-04" db="EMBL/GenBank/DDBJ databases">
        <title>Massilia sp. nov., a cold adapted bacteria isolated from Arctic soil.</title>
        <authorList>
            <person name="Son J."/>
            <person name="Ka J.-O."/>
        </authorList>
    </citation>
    <scope>NUCLEOTIDE SEQUENCE [LARGE SCALE GENOMIC DNA]</scope>
    <source>
        <strain evidence="1 2">ML15P13</strain>
    </source>
</reference>
<dbReference type="Proteomes" id="UP000533905">
    <property type="component" value="Unassembled WGS sequence"/>
</dbReference>
<evidence type="ECO:0000313" key="1">
    <source>
        <dbReference type="EMBL" id="NNG23868.1"/>
    </source>
</evidence>
<dbReference type="Pfam" id="PF04299">
    <property type="entry name" value="FMN_bind_2"/>
    <property type="match status" value="1"/>
</dbReference>
<protein>
    <submittedName>
        <fullName evidence="1">FMN-binding negative transcriptional regulator</fullName>
    </submittedName>
</protein>
<keyword evidence="2" id="KW-1185">Reference proteome</keyword>
<comment type="caution">
    <text evidence="1">The sequence shown here is derived from an EMBL/GenBank/DDBJ whole genome shotgun (WGS) entry which is preliminary data.</text>
</comment>
<dbReference type="PIRSF" id="PIRSF010372">
    <property type="entry name" value="PaiB"/>
    <property type="match status" value="1"/>
</dbReference>
<dbReference type="InterPro" id="IPR012349">
    <property type="entry name" value="Split_barrel_FMN-bd"/>
</dbReference>
<dbReference type="RefSeq" id="WP_171084954.1">
    <property type="nucleotide sequence ID" value="NZ_JABAIV010000004.1"/>
</dbReference>
<dbReference type="SUPFAM" id="SSF50475">
    <property type="entry name" value="FMN-binding split barrel"/>
    <property type="match status" value="1"/>
</dbReference>
<gene>
    <name evidence="1" type="ORF">HGB41_12780</name>
</gene>
<dbReference type="Gene3D" id="2.30.110.10">
    <property type="entry name" value="Electron Transport, Fmn-binding Protein, Chain A"/>
    <property type="match status" value="1"/>
</dbReference>
<name>A0A7Y2K0K9_9BURK</name>
<organism evidence="1 2">
    <name type="scientific">Telluria aromaticivorans</name>
    <dbReference type="NCBI Taxonomy" id="2725995"/>
    <lineage>
        <taxon>Bacteria</taxon>
        <taxon>Pseudomonadati</taxon>
        <taxon>Pseudomonadota</taxon>
        <taxon>Betaproteobacteria</taxon>
        <taxon>Burkholderiales</taxon>
        <taxon>Oxalobacteraceae</taxon>
        <taxon>Telluria group</taxon>
        <taxon>Telluria</taxon>
    </lineage>
</organism>
<dbReference type="EMBL" id="JABAIV010000004">
    <property type="protein sequence ID" value="NNG23868.1"/>
    <property type="molecule type" value="Genomic_DNA"/>
</dbReference>
<accession>A0A7Y2K0K9</accession>
<dbReference type="PANTHER" id="PTHR35802">
    <property type="entry name" value="PROTEASE SYNTHASE AND SPORULATION PROTEIN PAI 2"/>
    <property type="match status" value="1"/>
</dbReference>
<proteinExistence type="predicted"/>